<protein>
    <submittedName>
        <fullName evidence="1">Uncharacterized protein</fullName>
    </submittedName>
</protein>
<dbReference type="PANTHER" id="PTHR34538">
    <property type="entry name" value="EXPRESSED PROTEIN"/>
    <property type="match status" value="1"/>
</dbReference>
<evidence type="ECO:0000313" key="1">
    <source>
        <dbReference type="EMBL" id="SPD20567.1"/>
    </source>
</evidence>
<dbReference type="EMBL" id="OIVN01005035">
    <property type="protein sequence ID" value="SPD20567.1"/>
    <property type="molecule type" value="Genomic_DNA"/>
</dbReference>
<name>A0A2N9I3D2_FAGSY</name>
<gene>
    <name evidence="1" type="ORF">FSB_LOCUS48449</name>
</gene>
<organism evidence="1">
    <name type="scientific">Fagus sylvatica</name>
    <name type="common">Beechnut</name>
    <dbReference type="NCBI Taxonomy" id="28930"/>
    <lineage>
        <taxon>Eukaryota</taxon>
        <taxon>Viridiplantae</taxon>
        <taxon>Streptophyta</taxon>
        <taxon>Embryophyta</taxon>
        <taxon>Tracheophyta</taxon>
        <taxon>Spermatophyta</taxon>
        <taxon>Magnoliopsida</taxon>
        <taxon>eudicotyledons</taxon>
        <taxon>Gunneridae</taxon>
        <taxon>Pentapetalae</taxon>
        <taxon>rosids</taxon>
        <taxon>fabids</taxon>
        <taxon>Fagales</taxon>
        <taxon>Fagaceae</taxon>
        <taxon>Fagus</taxon>
    </lineage>
</organism>
<accession>A0A2N9I3D2</accession>
<sequence>MAYMPMDMSLAGSLEWVTAYGKKRCRSLFWRMRAAVRRAVKNAGKQQLKFQYDPSSYALNFDDGCCHLGKGVIESKHAILQDFPDIRNTAWVGLLAPQMSPVQAITRFTILVGDIIYPRFAHQGAAGVGLWWLGFVGMGLPAWVCDGCGLRWVGFGGHGFRGSVMKVFRLWAWGVRWIWVAGDEGVPAWGCW</sequence>
<proteinExistence type="predicted"/>
<dbReference type="PANTHER" id="PTHR34538:SF10">
    <property type="entry name" value="GENOME ASSEMBLY, CHROMOSOME: A06"/>
    <property type="match status" value="1"/>
</dbReference>
<reference evidence="1" key="1">
    <citation type="submission" date="2018-02" db="EMBL/GenBank/DDBJ databases">
        <authorList>
            <person name="Cohen D.B."/>
            <person name="Kent A.D."/>
        </authorList>
    </citation>
    <scope>NUCLEOTIDE SEQUENCE</scope>
</reference>
<dbReference type="AlphaFoldDB" id="A0A2N9I3D2"/>